<name>A0ABY9YNG3_9GAMM</name>
<accession>A0ABY9YNG3</accession>
<dbReference type="Proteomes" id="UP001302072">
    <property type="component" value="Chromosome"/>
</dbReference>
<evidence type="ECO:0000313" key="1">
    <source>
        <dbReference type="EMBL" id="WNH51779.1"/>
    </source>
</evidence>
<dbReference type="EMBL" id="CP115541">
    <property type="protein sequence ID" value="WNH51779.1"/>
    <property type="molecule type" value="Genomic_DNA"/>
</dbReference>
<evidence type="ECO:0000313" key="2">
    <source>
        <dbReference type="Proteomes" id="UP001302072"/>
    </source>
</evidence>
<reference evidence="1 2" key="1">
    <citation type="submission" date="2022-12" db="EMBL/GenBank/DDBJ databases">
        <title>Two new species, Stenotrophomonas aracearum and Stenotrophomonas oahuensis, isolated from Anthurium (Araceae family) in Hawaii.</title>
        <authorList>
            <person name="Chunag S.C."/>
            <person name="Dobhal S."/>
            <person name="Alvarez A."/>
            <person name="Arif M."/>
        </authorList>
    </citation>
    <scope>NUCLEOTIDE SEQUENCE [LARGE SCALE GENOMIC DNA]</scope>
    <source>
        <strain evidence="1 2">A5586</strain>
    </source>
</reference>
<sequence length="89" mass="9507">MPKLWAAVPNLQHFPSQHCPHCDESASLSVAHDTPPPLLRSSGARLTVEASATSVLITVDGALERLTTISARGLQTEICFADGEIDISR</sequence>
<proteinExistence type="predicted"/>
<protein>
    <recommendedName>
        <fullName evidence="3">DUF35 domain-containing protein</fullName>
    </recommendedName>
</protein>
<gene>
    <name evidence="1" type="ORF">PDM29_15720</name>
</gene>
<keyword evidence="2" id="KW-1185">Reference proteome</keyword>
<evidence type="ECO:0008006" key="3">
    <source>
        <dbReference type="Google" id="ProtNLM"/>
    </source>
</evidence>
<dbReference type="RefSeq" id="WP_311190999.1">
    <property type="nucleotide sequence ID" value="NZ_CP115541.1"/>
</dbReference>
<organism evidence="1 2">
    <name type="scientific">Stenotrophomonas oahuensis</name>
    <dbReference type="NCBI Taxonomy" id="3003271"/>
    <lineage>
        <taxon>Bacteria</taxon>
        <taxon>Pseudomonadati</taxon>
        <taxon>Pseudomonadota</taxon>
        <taxon>Gammaproteobacteria</taxon>
        <taxon>Lysobacterales</taxon>
        <taxon>Lysobacteraceae</taxon>
        <taxon>Stenotrophomonas</taxon>
    </lineage>
</organism>